<dbReference type="InterPro" id="IPR050951">
    <property type="entry name" value="Retrovirus_Pol_polyprotein"/>
</dbReference>
<dbReference type="PANTHER" id="PTHR37984:SF5">
    <property type="entry name" value="PROTEIN NYNRIN-LIKE"/>
    <property type="match status" value="1"/>
</dbReference>
<proteinExistence type="predicted"/>
<sequence length="211" mass="24175">MWKPSRMLQHSKKFGMKLNPSKCTFKAHRGKFLVLTVSPREIEANPKKIEAIIKMHSFKSVKEVQKLIGNIATLKGFISRSSDKGFPFFKVLKKIEGFSWMEHFQASFEHLKKYIALPPLLTKLRPGETQLLYLVVSKGGAVLKREEGPECQPIYYVSKSIQEPEERYPQIEKLALALVAAARRLRPYFQSNPMVVLTNHPLEKVLANPNI</sequence>
<dbReference type="GO" id="GO:0003824">
    <property type="term" value="F:catalytic activity"/>
    <property type="evidence" value="ECO:0007669"/>
    <property type="project" value="UniProtKB-KW"/>
</dbReference>
<dbReference type="Gene3D" id="3.30.70.270">
    <property type="match status" value="1"/>
</dbReference>
<dbReference type="AlphaFoldDB" id="A0AAW2REX1"/>
<feature type="domain" description="Reverse transcriptase/retrotransposon-derived protein RNase H-like" evidence="2">
    <location>
        <begin position="100"/>
        <end position="196"/>
    </location>
</feature>
<reference evidence="3" key="1">
    <citation type="submission" date="2020-06" db="EMBL/GenBank/DDBJ databases">
        <authorList>
            <person name="Li T."/>
            <person name="Hu X."/>
            <person name="Zhang T."/>
            <person name="Song X."/>
            <person name="Zhang H."/>
            <person name="Dai N."/>
            <person name="Sheng W."/>
            <person name="Hou X."/>
            <person name="Wei L."/>
        </authorList>
    </citation>
    <scope>NUCLEOTIDE SEQUENCE</scope>
    <source>
        <strain evidence="3">G02</strain>
        <tissue evidence="3">Leaf</tissue>
    </source>
</reference>
<gene>
    <name evidence="3" type="ORF">Sradi_3179500</name>
</gene>
<accession>A0AAW2REX1</accession>
<dbReference type="Pfam" id="PF17919">
    <property type="entry name" value="RT_RNaseH_2"/>
    <property type="match status" value="1"/>
</dbReference>
<name>A0AAW2REX1_SESRA</name>
<organism evidence="3">
    <name type="scientific">Sesamum radiatum</name>
    <name type="common">Black benniseed</name>
    <dbReference type="NCBI Taxonomy" id="300843"/>
    <lineage>
        <taxon>Eukaryota</taxon>
        <taxon>Viridiplantae</taxon>
        <taxon>Streptophyta</taxon>
        <taxon>Embryophyta</taxon>
        <taxon>Tracheophyta</taxon>
        <taxon>Spermatophyta</taxon>
        <taxon>Magnoliopsida</taxon>
        <taxon>eudicotyledons</taxon>
        <taxon>Gunneridae</taxon>
        <taxon>Pentapetalae</taxon>
        <taxon>asterids</taxon>
        <taxon>lamiids</taxon>
        <taxon>Lamiales</taxon>
        <taxon>Pedaliaceae</taxon>
        <taxon>Sesamum</taxon>
    </lineage>
</organism>
<protein>
    <recommendedName>
        <fullName evidence="2">Reverse transcriptase/retrotransposon-derived protein RNase H-like domain-containing protein</fullName>
    </recommendedName>
</protein>
<dbReference type="InterPro" id="IPR043128">
    <property type="entry name" value="Rev_trsase/Diguanyl_cyclase"/>
</dbReference>
<evidence type="ECO:0000259" key="2">
    <source>
        <dbReference type="Pfam" id="PF17919"/>
    </source>
</evidence>
<reference evidence="3" key="2">
    <citation type="journal article" date="2024" name="Plant">
        <title>Genomic evolution and insights into agronomic trait innovations of Sesamum species.</title>
        <authorList>
            <person name="Miao H."/>
            <person name="Wang L."/>
            <person name="Qu L."/>
            <person name="Liu H."/>
            <person name="Sun Y."/>
            <person name="Le M."/>
            <person name="Wang Q."/>
            <person name="Wei S."/>
            <person name="Zheng Y."/>
            <person name="Lin W."/>
            <person name="Duan Y."/>
            <person name="Cao H."/>
            <person name="Xiong S."/>
            <person name="Wang X."/>
            <person name="Wei L."/>
            <person name="Li C."/>
            <person name="Ma Q."/>
            <person name="Ju M."/>
            <person name="Zhao R."/>
            <person name="Li G."/>
            <person name="Mu C."/>
            <person name="Tian Q."/>
            <person name="Mei H."/>
            <person name="Zhang T."/>
            <person name="Gao T."/>
            <person name="Zhang H."/>
        </authorList>
    </citation>
    <scope>NUCLEOTIDE SEQUENCE</scope>
    <source>
        <strain evidence="3">G02</strain>
    </source>
</reference>
<dbReference type="InterPro" id="IPR043502">
    <property type="entry name" value="DNA/RNA_pol_sf"/>
</dbReference>
<keyword evidence="1" id="KW-0511">Multifunctional enzyme</keyword>
<evidence type="ECO:0000256" key="1">
    <source>
        <dbReference type="ARBA" id="ARBA00023268"/>
    </source>
</evidence>
<dbReference type="PANTHER" id="PTHR37984">
    <property type="entry name" value="PROTEIN CBG26694"/>
    <property type="match status" value="1"/>
</dbReference>
<dbReference type="EMBL" id="JACGWJ010000013">
    <property type="protein sequence ID" value="KAL0378740.1"/>
    <property type="molecule type" value="Genomic_DNA"/>
</dbReference>
<comment type="caution">
    <text evidence="3">The sequence shown here is derived from an EMBL/GenBank/DDBJ whole genome shotgun (WGS) entry which is preliminary data.</text>
</comment>
<evidence type="ECO:0000313" key="3">
    <source>
        <dbReference type="EMBL" id="KAL0378740.1"/>
    </source>
</evidence>
<dbReference type="InterPro" id="IPR041577">
    <property type="entry name" value="RT_RNaseH_2"/>
</dbReference>
<dbReference type="SUPFAM" id="SSF56672">
    <property type="entry name" value="DNA/RNA polymerases"/>
    <property type="match status" value="1"/>
</dbReference>